<dbReference type="InterPro" id="IPR013761">
    <property type="entry name" value="SAM/pointed_sf"/>
</dbReference>
<gene>
    <name evidence="6" type="primary">VTS1_4</name>
    <name evidence="6" type="ORF">CU098_012948</name>
</gene>
<sequence length="401" mass="45968">MVLFPYIVNRLSTWYEDSEEYEGNLEEMATANLDQSFQDELQHVNQWFGFLTDAEKTAALYTLLQHSSQVQIRFFIHMLQDMRRPNPLTRGSERASNIMNLSNRRLSSINQQQSRVMNNRHSFALGDTQELSRIFGSMGSSWLNTDEAHALPPRPTTSVSRTPSHLRPKSVMELGGTSPFSNSWLNQRQPNMFTTPEIQPAIERPRSADISSWNLPSSSSSQPPWKPLGNQHDIDFQPQWRDNPVIQHSQPATHFSTLDDTKKQAMPTRQTNYGQYLAAPKAMRSTSIDNNDGLLGYGSDPGDSSRYRSTPAGNISLHGKPKSAHEEVVDIELLKDVPAWFRSMRLHKYNNIFEKMKWQDIVKLNDQELQEKGVAALGARRKMLKVFESIRDYCRAHQIDY</sequence>
<feature type="region of interest" description="Disordered" evidence="4">
    <location>
        <begin position="209"/>
        <end position="228"/>
    </location>
</feature>
<dbReference type="InterPro" id="IPR001660">
    <property type="entry name" value="SAM"/>
</dbReference>
<dbReference type="GO" id="GO:0000289">
    <property type="term" value="P:nuclear-transcribed mRNA poly(A) tail shortening"/>
    <property type="evidence" value="ECO:0007669"/>
    <property type="project" value="TreeGrafter"/>
</dbReference>
<keyword evidence="3" id="KW-0694">RNA-binding</keyword>
<evidence type="ECO:0000313" key="7">
    <source>
        <dbReference type="Proteomes" id="UP000253551"/>
    </source>
</evidence>
<keyword evidence="6" id="KW-0238">DNA-binding</keyword>
<evidence type="ECO:0000256" key="3">
    <source>
        <dbReference type="ARBA" id="ARBA00022884"/>
    </source>
</evidence>
<dbReference type="GO" id="GO:0003729">
    <property type="term" value="F:mRNA binding"/>
    <property type="evidence" value="ECO:0007669"/>
    <property type="project" value="TreeGrafter"/>
</dbReference>
<dbReference type="PANTHER" id="PTHR12515:SF5">
    <property type="entry name" value="PROTEIN SMAUG"/>
    <property type="match status" value="1"/>
</dbReference>
<evidence type="ECO:0000256" key="1">
    <source>
        <dbReference type="ARBA" id="ARBA00004496"/>
    </source>
</evidence>
<dbReference type="GO" id="GO:0000932">
    <property type="term" value="C:P-body"/>
    <property type="evidence" value="ECO:0007669"/>
    <property type="project" value="TreeGrafter"/>
</dbReference>
<proteinExistence type="predicted"/>
<dbReference type="Gene3D" id="1.10.150.50">
    <property type="entry name" value="Transcription Factor, Ets-1"/>
    <property type="match status" value="1"/>
</dbReference>
<keyword evidence="7" id="KW-1185">Reference proteome</keyword>
<protein>
    <submittedName>
        <fullName evidence="6">Flap-structured DNA-binding and RNA-binding protein</fullName>
    </submittedName>
</protein>
<dbReference type="Pfam" id="PF07647">
    <property type="entry name" value="SAM_2"/>
    <property type="match status" value="1"/>
</dbReference>
<keyword evidence="2" id="KW-0963">Cytoplasm</keyword>
<dbReference type="SMART" id="SM00454">
    <property type="entry name" value="SAM"/>
    <property type="match status" value="1"/>
</dbReference>
<dbReference type="SUPFAM" id="SSF47769">
    <property type="entry name" value="SAM/Pointed domain"/>
    <property type="match status" value="1"/>
</dbReference>
<evidence type="ECO:0000256" key="2">
    <source>
        <dbReference type="ARBA" id="ARBA00022490"/>
    </source>
</evidence>
<comment type="caution">
    <text evidence="6">The sequence shown here is derived from an EMBL/GenBank/DDBJ whole genome shotgun (WGS) entry which is preliminary data.</text>
</comment>
<dbReference type="OrthoDB" id="2155283at2759"/>
<dbReference type="Proteomes" id="UP000253551">
    <property type="component" value="Unassembled WGS sequence"/>
</dbReference>
<feature type="region of interest" description="Disordered" evidence="4">
    <location>
        <begin position="149"/>
        <end position="185"/>
    </location>
</feature>
<feature type="compositionally biased region" description="Low complexity" evidence="4">
    <location>
        <begin position="211"/>
        <end position="223"/>
    </location>
</feature>
<reference evidence="6 7" key="1">
    <citation type="journal article" date="2018" name="G3 (Bethesda)">
        <title>Phylogenetic and Phylogenomic Definition of Rhizopus Species.</title>
        <authorList>
            <person name="Gryganskyi A.P."/>
            <person name="Golan J."/>
            <person name="Dolatabadi S."/>
            <person name="Mondo S."/>
            <person name="Robb S."/>
            <person name="Idnurm A."/>
            <person name="Muszewska A."/>
            <person name="Steczkiewicz K."/>
            <person name="Masonjones S."/>
            <person name="Liao H.L."/>
            <person name="Gajdeczka M.T."/>
            <person name="Anike F."/>
            <person name="Vuek A."/>
            <person name="Anishchenko I.M."/>
            <person name="Voigt K."/>
            <person name="de Hoog G.S."/>
            <person name="Smith M.E."/>
            <person name="Heitman J."/>
            <person name="Vilgalys R."/>
            <person name="Stajich J.E."/>
        </authorList>
    </citation>
    <scope>NUCLEOTIDE SEQUENCE [LARGE SCALE GENOMIC DNA]</scope>
    <source>
        <strain evidence="6 7">LSU 92-RS-03</strain>
    </source>
</reference>
<dbReference type="PROSITE" id="PS50105">
    <property type="entry name" value="SAM_DOMAIN"/>
    <property type="match status" value="1"/>
</dbReference>
<evidence type="ECO:0000313" key="6">
    <source>
        <dbReference type="EMBL" id="RCI05222.1"/>
    </source>
</evidence>
<dbReference type="EMBL" id="PJQM01000445">
    <property type="protein sequence ID" value="RCI05222.1"/>
    <property type="molecule type" value="Genomic_DNA"/>
</dbReference>
<comment type="subcellular location">
    <subcellularLocation>
        <location evidence="1">Cytoplasm</location>
    </subcellularLocation>
</comment>
<name>A0A367KTN9_RHIST</name>
<dbReference type="InterPro" id="IPR057327">
    <property type="entry name" value="Vts1_dom"/>
</dbReference>
<dbReference type="InterPro" id="IPR050897">
    <property type="entry name" value="SMAUG/VTS1_RNA-bind"/>
</dbReference>
<organism evidence="6 7">
    <name type="scientific">Rhizopus stolonifer</name>
    <name type="common">Rhizopus nigricans</name>
    <dbReference type="NCBI Taxonomy" id="4846"/>
    <lineage>
        <taxon>Eukaryota</taxon>
        <taxon>Fungi</taxon>
        <taxon>Fungi incertae sedis</taxon>
        <taxon>Mucoromycota</taxon>
        <taxon>Mucoromycotina</taxon>
        <taxon>Mucoromycetes</taxon>
        <taxon>Mucorales</taxon>
        <taxon>Mucorineae</taxon>
        <taxon>Rhizopodaceae</taxon>
        <taxon>Rhizopus</taxon>
    </lineage>
</organism>
<dbReference type="AlphaFoldDB" id="A0A367KTN9"/>
<evidence type="ECO:0000259" key="5">
    <source>
        <dbReference type="PROSITE" id="PS50105"/>
    </source>
</evidence>
<feature type="domain" description="SAM" evidence="5">
    <location>
        <begin position="335"/>
        <end position="393"/>
    </location>
</feature>
<dbReference type="PANTHER" id="PTHR12515">
    <property type="entry name" value="STERILE ALPHA MOTIF DOMAIN CONTAINING PROTEIN 4-RELATED"/>
    <property type="match status" value="1"/>
</dbReference>
<dbReference type="Pfam" id="PF25479">
    <property type="entry name" value="Vts1"/>
    <property type="match status" value="1"/>
</dbReference>
<evidence type="ECO:0000256" key="4">
    <source>
        <dbReference type="SAM" id="MobiDB-lite"/>
    </source>
</evidence>
<dbReference type="STRING" id="4846.A0A367KTN9"/>
<dbReference type="GO" id="GO:0003677">
    <property type="term" value="F:DNA binding"/>
    <property type="evidence" value="ECO:0007669"/>
    <property type="project" value="UniProtKB-KW"/>
</dbReference>
<accession>A0A367KTN9</accession>